<name>A0A2M8EPF1_9BACT</name>
<comment type="caution">
    <text evidence="1">The sequence shown here is derived from an EMBL/GenBank/DDBJ whole genome shotgun (WGS) entry which is preliminary data.</text>
</comment>
<dbReference type="EMBL" id="PFSI01000030">
    <property type="protein sequence ID" value="PJC24619.1"/>
    <property type="molecule type" value="Genomic_DNA"/>
</dbReference>
<organism evidence="1 2">
    <name type="scientific">Candidatus Uhrbacteria bacterium CG_4_9_14_0_2_um_filter_41_50</name>
    <dbReference type="NCBI Taxonomy" id="1975031"/>
    <lineage>
        <taxon>Bacteria</taxon>
        <taxon>Candidatus Uhriibacteriota</taxon>
    </lineage>
</organism>
<accession>A0A2M8EPF1</accession>
<proteinExistence type="predicted"/>
<evidence type="ECO:0000313" key="1">
    <source>
        <dbReference type="EMBL" id="PJC24619.1"/>
    </source>
</evidence>
<gene>
    <name evidence="1" type="ORF">CO057_01995</name>
</gene>
<reference evidence="2" key="1">
    <citation type="submission" date="2017-09" db="EMBL/GenBank/DDBJ databases">
        <title>Depth-based differentiation of microbial function through sediment-hosted aquifers and enrichment of novel symbionts in the deep terrestrial subsurface.</title>
        <authorList>
            <person name="Probst A.J."/>
            <person name="Ladd B."/>
            <person name="Jarett J.K."/>
            <person name="Geller-Mcgrath D.E."/>
            <person name="Sieber C.M.K."/>
            <person name="Emerson J.B."/>
            <person name="Anantharaman K."/>
            <person name="Thomas B.C."/>
            <person name="Malmstrom R."/>
            <person name="Stieglmeier M."/>
            <person name="Klingl A."/>
            <person name="Woyke T."/>
            <person name="Ryan C.M."/>
            <person name="Banfield J.F."/>
        </authorList>
    </citation>
    <scope>NUCLEOTIDE SEQUENCE [LARGE SCALE GENOMIC DNA]</scope>
</reference>
<sequence length="241" mass="28133">MLKEAVDKMNTKIMPQSAIKKTSKENEVMNAEVADFKIEHLFGSKTRVRLMNLFLEHPERPLYVREVTRKIDAQLNSVRRELQNLIELGILKEIEGKIIDTERDEDEKELKKTDKKKYYVVNQACPFFEELRGIMKKSAVMMNRSLVKQLEKEGRVDLLILTGRFIDNDSVASDILVIGEIDPEKLQNAIGEFEKELAREINYTYMPREEYTYRAEVKDRFLMSLLETDKVVLVNKISANI</sequence>
<dbReference type="Proteomes" id="UP000230251">
    <property type="component" value="Unassembled WGS sequence"/>
</dbReference>
<evidence type="ECO:0000313" key="2">
    <source>
        <dbReference type="Proteomes" id="UP000230251"/>
    </source>
</evidence>
<dbReference type="InterPro" id="IPR036388">
    <property type="entry name" value="WH-like_DNA-bd_sf"/>
</dbReference>
<dbReference type="Gene3D" id="1.10.10.10">
    <property type="entry name" value="Winged helix-like DNA-binding domain superfamily/Winged helix DNA-binding domain"/>
    <property type="match status" value="1"/>
</dbReference>
<protein>
    <recommendedName>
        <fullName evidence="3">HTH arsR-type domain-containing protein</fullName>
    </recommendedName>
</protein>
<dbReference type="AlphaFoldDB" id="A0A2M8EPF1"/>
<evidence type="ECO:0008006" key="3">
    <source>
        <dbReference type="Google" id="ProtNLM"/>
    </source>
</evidence>